<sequence length="80" mass="8712">MSLSAFIHEHHEQIISDFAVFARTLMPPGPEMTDVEVRDHAADILTAVVHDMSIGQTSAEQSLKSQGGGDHGSLREASRR</sequence>
<dbReference type="AlphaFoldDB" id="A0A143PI10"/>
<protein>
    <submittedName>
        <fullName evidence="2">Uncharacterized protein</fullName>
    </submittedName>
</protein>
<gene>
    <name evidence="2" type="ORF">LuPra_01367</name>
</gene>
<name>A0A143PI10_LUTPR</name>
<dbReference type="STRING" id="1855912.LuPra_01367"/>
<feature type="region of interest" description="Disordered" evidence="1">
    <location>
        <begin position="56"/>
        <end position="80"/>
    </location>
</feature>
<dbReference type="EMBL" id="CP015136">
    <property type="protein sequence ID" value="AMY08175.1"/>
    <property type="molecule type" value="Genomic_DNA"/>
</dbReference>
<evidence type="ECO:0000313" key="3">
    <source>
        <dbReference type="Proteomes" id="UP000076079"/>
    </source>
</evidence>
<evidence type="ECO:0000256" key="1">
    <source>
        <dbReference type="SAM" id="MobiDB-lite"/>
    </source>
</evidence>
<keyword evidence="3" id="KW-1185">Reference proteome</keyword>
<dbReference type="KEGG" id="abac:LuPra_01367"/>
<reference evidence="3" key="2">
    <citation type="submission" date="2016-04" db="EMBL/GenBank/DDBJ databases">
        <title>First Complete Genome Sequence of a Subdivision 6 Acidobacterium.</title>
        <authorList>
            <person name="Huang S."/>
            <person name="Vieira S."/>
            <person name="Bunk B."/>
            <person name="Riedel T."/>
            <person name="Sproeer C."/>
            <person name="Overmann J."/>
        </authorList>
    </citation>
    <scope>NUCLEOTIDE SEQUENCE [LARGE SCALE GENOMIC DNA]</scope>
    <source>
        <strain evidence="3">DSM 100886 HEG_-6_39</strain>
    </source>
</reference>
<dbReference type="Proteomes" id="UP000076079">
    <property type="component" value="Chromosome"/>
</dbReference>
<dbReference type="OrthoDB" id="8807260at2"/>
<reference evidence="2 3" key="1">
    <citation type="journal article" date="2016" name="Genome Announc.">
        <title>First Complete Genome Sequence of a Subdivision 6 Acidobacterium Strain.</title>
        <authorList>
            <person name="Huang S."/>
            <person name="Vieira S."/>
            <person name="Bunk B."/>
            <person name="Riedel T."/>
            <person name="Sproer C."/>
            <person name="Overmann J."/>
        </authorList>
    </citation>
    <scope>NUCLEOTIDE SEQUENCE [LARGE SCALE GENOMIC DNA]</scope>
    <source>
        <strain evidence="3">DSM 100886 HEG_-6_39</strain>
    </source>
</reference>
<accession>A0A143PI10</accession>
<feature type="compositionally biased region" description="Polar residues" evidence="1">
    <location>
        <begin position="56"/>
        <end position="65"/>
    </location>
</feature>
<proteinExistence type="predicted"/>
<evidence type="ECO:0000313" key="2">
    <source>
        <dbReference type="EMBL" id="AMY08175.1"/>
    </source>
</evidence>
<organism evidence="2 3">
    <name type="scientific">Luteitalea pratensis</name>
    <dbReference type="NCBI Taxonomy" id="1855912"/>
    <lineage>
        <taxon>Bacteria</taxon>
        <taxon>Pseudomonadati</taxon>
        <taxon>Acidobacteriota</taxon>
        <taxon>Vicinamibacteria</taxon>
        <taxon>Vicinamibacterales</taxon>
        <taxon>Vicinamibacteraceae</taxon>
        <taxon>Luteitalea</taxon>
    </lineage>
</organism>
<dbReference type="RefSeq" id="WP_110170040.1">
    <property type="nucleotide sequence ID" value="NZ_CP015136.1"/>
</dbReference>